<feature type="compositionally biased region" description="Basic residues" evidence="6">
    <location>
        <begin position="280"/>
        <end position="291"/>
    </location>
</feature>
<feature type="compositionally biased region" description="Pro residues" evidence="6">
    <location>
        <begin position="246"/>
        <end position="258"/>
    </location>
</feature>
<dbReference type="Proteomes" id="UP000193467">
    <property type="component" value="Unassembled WGS sequence"/>
</dbReference>
<dbReference type="PROSITE" id="PS50066">
    <property type="entry name" value="MADS_BOX_2"/>
    <property type="match status" value="1"/>
</dbReference>
<dbReference type="PROSITE" id="PS00350">
    <property type="entry name" value="MADS_BOX_1"/>
    <property type="match status" value="1"/>
</dbReference>
<dbReference type="GO" id="GO:0003677">
    <property type="term" value="F:DNA binding"/>
    <property type="evidence" value="ECO:0007669"/>
    <property type="project" value="UniProtKB-KW"/>
</dbReference>
<comment type="subcellular location">
    <subcellularLocation>
        <location evidence="1">Nucleus</location>
    </subcellularLocation>
</comment>
<keyword evidence="2" id="KW-0805">Transcription regulation</keyword>
<dbReference type="InParanoid" id="A0A1Y2ECX8"/>
<reference evidence="8 9" key="1">
    <citation type="submission" date="2016-07" db="EMBL/GenBank/DDBJ databases">
        <title>Pervasive Adenine N6-methylation of Active Genes in Fungi.</title>
        <authorList>
            <consortium name="DOE Joint Genome Institute"/>
            <person name="Mondo S.J."/>
            <person name="Dannebaum R.O."/>
            <person name="Kuo R.C."/>
            <person name="Labutti K."/>
            <person name="Haridas S."/>
            <person name="Kuo A."/>
            <person name="Salamov A."/>
            <person name="Ahrendt S.R."/>
            <person name="Lipzen A."/>
            <person name="Sullivan W."/>
            <person name="Andreopoulos W.B."/>
            <person name="Clum A."/>
            <person name="Lindquist E."/>
            <person name="Daum C."/>
            <person name="Ramamoorthy G.K."/>
            <person name="Gryganskyi A."/>
            <person name="Culley D."/>
            <person name="Magnuson J.K."/>
            <person name="James T.Y."/>
            <person name="O'Malley M.A."/>
            <person name="Stajich J.E."/>
            <person name="Spatafora J.W."/>
            <person name="Visel A."/>
            <person name="Grigoriev I.V."/>
        </authorList>
    </citation>
    <scope>NUCLEOTIDE SEQUENCE [LARGE SCALE GENOMIC DNA]</scope>
    <source>
        <strain evidence="8 9">62-1032</strain>
    </source>
</reference>
<keyword evidence="3" id="KW-0238">DNA-binding</keyword>
<evidence type="ECO:0000256" key="4">
    <source>
        <dbReference type="ARBA" id="ARBA00023163"/>
    </source>
</evidence>
<accession>A0A1Y2ECX8</accession>
<dbReference type="PRINTS" id="PR00404">
    <property type="entry name" value="MADSDOMAIN"/>
</dbReference>
<feature type="compositionally biased region" description="Pro residues" evidence="6">
    <location>
        <begin position="376"/>
        <end position="390"/>
    </location>
</feature>
<comment type="caution">
    <text evidence="8">The sequence shown here is derived from an EMBL/GenBank/DDBJ whole genome shotgun (WGS) entry which is preliminary data.</text>
</comment>
<feature type="compositionally biased region" description="Acidic residues" evidence="6">
    <location>
        <begin position="106"/>
        <end position="116"/>
    </location>
</feature>
<feature type="compositionally biased region" description="Gly residues" evidence="6">
    <location>
        <begin position="133"/>
        <end position="142"/>
    </location>
</feature>
<keyword evidence="4" id="KW-0804">Transcription</keyword>
<feature type="compositionally biased region" description="Polar residues" evidence="6">
    <location>
        <begin position="1"/>
        <end position="21"/>
    </location>
</feature>
<evidence type="ECO:0000256" key="6">
    <source>
        <dbReference type="SAM" id="MobiDB-lite"/>
    </source>
</evidence>
<dbReference type="GO" id="GO:0005634">
    <property type="term" value="C:nucleus"/>
    <property type="evidence" value="ECO:0007669"/>
    <property type="project" value="UniProtKB-SubCell"/>
</dbReference>
<evidence type="ECO:0000256" key="5">
    <source>
        <dbReference type="ARBA" id="ARBA00023242"/>
    </source>
</evidence>
<evidence type="ECO:0000259" key="7">
    <source>
        <dbReference type="PROSITE" id="PS50066"/>
    </source>
</evidence>
<dbReference type="InterPro" id="IPR036879">
    <property type="entry name" value="TF_MADSbox_sf"/>
</dbReference>
<dbReference type="CDD" id="cd00120">
    <property type="entry name" value="MADS"/>
    <property type="match status" value="1"/>
</dbReference>
<dbReference type="GO" id="GO:0046983">
    <property type="term" value="F:protein dimerization activity"/>
    <property type="evidence" value="ECO:0007669"/>
    <property type="project" value="InterPro"/>
</dbReference>
<protein>
    <recommendedName>
        <fullName evidence="7">MADS-box domain-containing protein</fullName>
    </recommendedName>
</protein>
<keyword evidence="9" id="KW-1185">Reference proteome</keyword>
<sequence>MQSVSPSSHTANTSTNSYQRPTSPPLSPSHPRTLPADSGLPPLPLLPGQHNNMSSSQTSQEGTPAPPPTASTSSLPPPPAGPHSTTTQGLPPPQMHHFIPDNPDGGSDDDDDDDDDSGRPKKKAKKGVAAGKGAAGAGGSGAGADEDKEKGRRKIEIEYIQKKEKRHITFSKRKAGIMKKAYELATLTGTQVLLLVVSETGIVYTFTTAAFQPLVGAAENGQPSEGQRLIQQCLAVDPSDGSDYISPPPDGPLLPLPPKANKRPFETNSAIHGGQIALRTRTHRPSARTKGRPAAIHTGSPDQSHPSVLQHPMDQSPMQLPPSPHRVHPLQQAHHSPGMRDYPSPGLPSANRPGDGQMQSAQEYAEMMQRNGAGGYPPPPPQHQGHPYPPQAGDYGMHPHPQMMHHPHSPVDRYQQRPTSQSPHIQHQQIDPLGGGGPGPYDDPQMMNMQQQGHPQQGGYMQQQQQQGQPVYDEDYMRR</sequence>
<dbReference type="SMART" id="SM00432">
    <property type="entry name" value="MADS"/>
    <property type="match status" value="1"/>
</dbReference>
<dbReference type="Pfam" id="PF00319">
    <property type="entry name" value="SRF-TF"/>
    <property type="match status" value="1"/>
</dbReference>
<dbReference type="PANTHER" id="PTHR48019">
    <property type="entry name" value="SERUM RESPONSE FACTOR HOMOLOG"/>
    <property type="match status" value="1"/>
</dbReference>
<dbReference type="InterPro" id="IPR002100">
    <property type="entry name" value="TF_MADSbox"/>
</dbReference>
<dbReference type="STRING" id="106004.A0A1Y2ECX8"/>
<feature type="compositionally biased region" description="Polar residues" evidence="6">
    <location>
        <begin position="49"/>
        <end position="62"/>
    </location>
</feature>
<gene>
    <name evidence="8" type="ORF">BCR35DRAFT_334385</name>
</gene>
<dbReference type="FunFam" id="3.40.1810.10:FF:000002">
    <property type="entry name" value="Serum response factor b"/>
    <property type="match status" value="1"/>
</dbReference>
<feature type="compositionally biased region" description="Pro residues" evidence="6">
    <location>
        <begin position="64"/>
        <end position="81"/>
    </location>
</feature>
<keyword evidence="5" id="KW-0539">Nucleus</keyword>
<evidence type="ECO:0000313" key="8">
    <source>
        <dbReference type="EMBL" id="ORY69164.1"/>
    </source>
</evidence>
<evidence type="ECO:0000256" key="1">
    <source>
        <dbReference type="ARBA" id="ARBA00004123"/>
    </source>
</evidence>
<evidence type="ECO:0000256" key="2">
    <source>
        <dbReference type="ARBA" id="ARBA00023015"/>
    </source>
</evidence>
<proteinExistence type="predicted"/>
<dbReference type="AlphaFoldDB" id="A0A1Y2ECX8"/>
<dbReference type="InterPro" id="IPR050142">
    <property type="entry name" value="MADS-box/MEF2_TF"/>
</dbReference>
<feature type="domain" description="MADS-box" evidence="7">
    <location>
        <begin position="150"/>
        <end position="210"/>
    </location>
</feature>
<feature type="region of interest" description="Disordered" evidence="6">
    <location>
        <begin position="237"/>
        <end position="479"/>
    </location>
</feature>
<evidence type="ECO:0000313" key="9">
    <source>
        <dbReference type="Proteomes" id="UP000193467"/>
    </source>
</evidence>
<dbReference type="EMBL" id="MCGR01000058">
    <property type="protein sequence ID" value="ORY69164.1"/>
    <property type="molecule type" value="Genomic_DNA"/>
</dbReference>
<feature type="region of interest" description="Disordered" evidence="6">
    <location>
        <begin position="1"/>
        <end position="150"/>
    </location>
</feature>
<name>A0A1Y2ECX8_9BASI</name>
<feature type="compositionally biased region" description="Polar residues" evidence="6">
    <location>
        <begin position="416"/>
        <end position="429"/>
    </location>
</feature>
<dbReference type="Gene3D" id="3.40.1810.10">
    <property type="entry name" value="Transcription factor, MADS-box"/>
    <property type="match status" value="1"/>
</dbReference>
<dbReference type="SUPFAM" id="SSF55455">
    <property type="entry name" value="SRF-like"/>
    <property type="match status" value="1"/>
</dbReference>
<feature type="compositionally biased region" description="Low complexity" evidence="6">
    <location>
        <begin position="440"/>
        <end position="469"/>
    </location>
</feature>
<organism evidence="8 9">
    <name type="scientific">Leucosporidium creatinivorum</name>
    <dbReference type="NCBI Taxonomy" id="106004"/>
    <lineage>
        <taxon>Eukaryota</taxon>
        <taxon>Fungi</taxon>
        <taxon>Dikarya</taxon>
        <taxon>Basidiomycota</taxon>
        <taxon>Pucciniomycotina</taxon>
        <taxon>Microbotryomycetes</taxon>
        <taxon>Leucosporidiales</taxon>
        <taxon>Leucosporidium</taxon>
    </lineage>
</organism>
<evidence type="ECO:0000256" key="3">
    <source>
        <dbReference type="ARBA" id="ARBA00023125"/>
    </source>
</evidence>
<dbReference type="GO" id="GO:0045944">
    <property type="term" value="P:positive regulation of transcription by RNA polymerase II"/>
    <property type="evidence" value="ECO:0007669"/>
    <property type="project" value="UniProtKB-ARBA"/>
</dbReference>
<dbReference type="OrthoDB" id="2536934at2759"/>